<name>A0A1Q8YH51_9BURK</name>
<proteinExistence type="predicted"/>
<evidence type="ECO:0000313" key="3">
    <source>
        <dbReference type="EMBL" id="OLP07249.1"/>
    </source>
</evidence>
<organism evidence="3 4">
    <name type="scientific">Rhodoferax antarcticus ANT.BR</name>
    <dbReference type="NCBI Taxonomy" id="1111071"/>
    <lineage>
        <taxon>Bacteria</taxon>
        <taxon>Pseudomonadati</taxon>
        <taxon>Pseudomonadota</taxon>
        <taxon>Betaproteobacteria</taxon>
        <taxon>Burkholderiales</taxon>
        <taxon>Comamonadaceae</taxon>
        <taxon>Rhodoferax</taxon>
    </lineage>
</organism>
<keyword evidence="1" id="KW-0812">Transmembrane</keyword>
<dbReference type="InterPro" id="IPR037185">
    <property type="entry name" value="EmrE-like"/>
</dbReference>
<comment type="caution">
    <text evidence="3">The sequence shown here is derived from an EMBL/GenBank/DDBJ whole genome shotgun (WGS) entry which is preliminary data.</text>
</comment>
<accession>A0A1Q8YH51</accession>
<evidence type="ECO:0000259" key="2">
    <source>
        <dbReference type="Pfam" id="PF00892"/>
    </source>
</evidence>
<gene>
    <name evidence="3" type="ORF">BLL52_1536</name>
</gene>
<dbReference type="EMBL" id="MSYM01000009">
    <property type="protein sequence ID" value="OLP07249.1"/>
    <property type="molecule type" value="Genomic_DNA"/>
</dbReference>
<keyword evidence="1" id="KW-1133">Transmembrane helix</keyword>
<evidence type="ECO:0000256" key="1">
    <source>
        <dbReference type="SAM" id="Phobius"/>
    </source>
</evidence>
<dbReference type="InterPro" id="IPR000620">
    <property type="entry name" value="EamA_dom"/>
</dbReference>
<dbReference type="Pfam" id="PF00892">
    <property type="entry name" value="EamA"/>
    <property type="match status" value="1"/>
</dbReference>
<dbReference type="AlphaFoldDB" id="A0A1Q8YH51"/>
<protein>
    <recommendedName>
        <fullName evidence="2">EamA domain-containing protein</fullName>
    </recommendedName>
</protein>
<feature type="transmembrane region" description="Helical" evidence="1">
    <location>
        <begin position="57"/>
        <end position="75"/>
    </location>
</feature>
<dbReference type="GO" id="GO:0016020">
    <property type="term" value="C:membrane"/>
    <property type="evidence" value="ECO:0007669"/>
    <property type="project" value="InterPro"/>
</dbReference>
<feature type="transmembrane region" description="Helical" evidence="1">
    <location>
        <begin position="25"/>
        <end position="45"/>
    </location>
</feature>
<evidence type="ECO:0000313" key="4">
    <source>
        <dbReference type="Proteomes" id="UP000185911"/>
    </source>
</evidence>
<sequence length="128" mass="14206">MLFLCALWGLQQVVLKATAADIAPIMQIALRCGAAAVLLSLWMWWRKERMRVDDGTLRPGLLVASLFAVEFLLLGEGLRHTSAAHAVVFLYTAPIFVALGLHLKLPSERPSSGPVWCFSRCWSRLPAF</sequence>
<keyword evidence="1" id="KW-0472">Membrane</keyword>
<dbReference type="Proteomes" id="UP000185911">
    <property type="component" value="Unassembled WGS sequence"/>
</dbReference>
<feature type="domain" description="EamA" evidence="2">
    <location>
        <begin position="2"/>
        <end position="103"/>
    </location>
</feature>
<feature type="transmembrane region" description="Helical" evidence="1">
    <location>
        <begin position="81"/>
        <end position="101"/>
    </location>
</feature>
<keyword evidence="4" id="KW-1185">Reference proteome</keyword>
<dbReference type="SUPFAM" id="SSF103481">
    <property type="entry name" value="Multidrug resistance efflux transporter EmrE"/>
    <property type="match status" value="1"/>
</dbReference>
<reference evidence="3 4" key="1">
    <citation type="submission" date="2017-01" db="EMBL/GenBank/DDBJ databases">
        <title>Genome sequence of Rhodoferax antarcticus ANT.BR, a psychrophilic purple nonsulfur bacterium from an Antarctic microbial mat.</title>
        <authorList>
            <person name="Baker J."/>
            <person name="Riester C."/>
            <person name="Skinner B."/>
            <person name="Newell A."/>
            <person name="Swingley W."/>
            <person name="Madigan M."/>
            <person name="Jung D."/>
            <person name="Asao M."/>
            <person name="Chen M."/>
            <person name="Loughlin P."/>
            <person name="Pan H."/>
            <person name="Lin S."/>
            <person name="Li N."/>
            <person name="Shaw J."/>
            <person name="Prado M."/>
            <person name="Sherman C."/>
            <person name="Li X."/>
            <person name="Tang J."/>
            <person name="Blankenship R."/>
            <person name="Zhao T."/>
            <person name="Touchman J."/>
            <person name="Sattley M."/>
        </authorList>
    </citation>
    <scope>NUCLEOTIDE SEQUENCE [LARGE SCALE GENOMIC DNA]</scope>
    <source>
        <strain evidence="3 4">ANT.BR</strain>
    </source>
</reference>